<feature type="transmembrane region" description="Helical" evidence="1">
    <location>
        <begin position="98"/>
        <end position="116"/>
    </location>
</feature>
<keyword evidence="3" id="KW-1185">Reference proteome</keyword>
<proteinExistence type="predicted"/>
<dbReference type="PANTHER" id="PTHR34475">
    <property type="match status" value="1"/>
</dbReference>
<accession>F4LPF9</accession>
<keyword evidence="1" id="KW-0812">Transmembrane</keyword>
<dbReference type="Proteomes" id="UP000006546">
    <property type="component" value="Chromosome"/>
</dbReference>
<dbReference type="HOGENOM" id="CLU_743750_0_0_12"/>
<dbReference type="InterPro" id="IPR010982">
    <property type="entry name" value="Lambda_DNA-bd_dom_sf"/>
</dbReference>
<dbReference type="OrthoDB" id="9797543at2"/>
<keyword evidence="1" id="KW-1133">Transmembrane helix</keyword>
<reference evidence="3" key="1">
    <citation type="submission" date="2011-04" db="EMBL/GenBank/DDBJ databases">
        <title>The complete genome of Treponema brennaborense DSM 12168.</title>
        <authorList>
            <person name="Lucas S."/>
            <person name="Han J."/>
            <person name="Lapidus A."/>
            <person name="Bruce D."/>
            <person name="Goodwin L."/>
            <person name="Pitluck S."/>
            <person name="Peters L."/>
            <person name="Kyrpides N."/>
            <person name="Mavromatis K."/>
            <person name="Ivanova N."/>
            <person name="Mikhailova N."/>
            <person name="Pagani I."/>
            <person name="Teshima H."/>
            <person name="Detter J.C."/>
            <person name="Tapia R."/>
            <person name="Han C."/>
            <person name="Land M."/>
            <person name="Hauser L."/>
            <person name="Markowitz V."/>
            <person name="Cheng J.-F."/>
            <person name="Hugenholtz P."/>
            <person name="Woyke T."/>
            <person name="Wu D."/>
            <person name="Gronow S."/>
            <person name="Wellnitz S."/>
            <person name="Brambilla E."/>
            <person name="Klenk H.-P."/>
            <person name="Eisen J.A."/>
        </authorList>
    </citation>
    <scope>NUCLEOTIDE SEQUENCE [LARGE SCALE GENOMIC DNA]</scope>
    <source>
        <strain evidence="3">DSM 12168 / CIP 105900 / DD5/3</strain>
    </source>
</reference>
<protein>
    <recommendedName>
        <fullName evidence="4">DUF4115 domain-containing protein</fullName>
    </recommendedName>
</protein>
<dbReference type="GO" id="GO:0003677">
    <property type="term" value="F:DNA binding"/>
    <property type="evidence" value="ECO:0007669"/>
    <property type="project" value="InterPro"/>
</dbReference>
<keyword evidence="1" id="KW-0472">Membrane</keyword>
<dbReference type="InterPro" id="IPR050400">
    <property type="entry name" value="Bact_Cytoskel_RodZ"/>
</dbReference>
<dbReference type="RefSeq" id="WP_013757689.1">
    <property type="nucleotide sequence ID" value="NC_015500.1"/>
</dbReference>
<name>F4LPF9_TREBD</name>
<dbReference type="AlphaFoldDB" id="F4LPF9"/>
<dbReference type="Gene3D" id="1.10.260.40">
    <property type="entry name" value="lambda repressor-like DNA-binding domains"/>
    <property type="match status" value="1"/>
</dbReference>
<evidence type="ECO:0000313" key="3">
    <source>
        <dbReference type="Proteomes" id="UP000006546"/>
    </source>
</evidence>
<sequence>MDSFGKHLKDEREKKSIDLETAERDTSISRRYIEALENEQLDAFPGEAYLVGFLKNYAEYLGLESAHLISLYRAKKIQESPVPEGLLKKQIPRFVKPLTIGAAAFVMIAIITTVYVCTVKSRNRNAQLSTVLANTSSAERYVLSAQPLQKRLYKGDVLVVPSDDGDMEITVAGTQSELQLSTPAGMQMIELSEEREIDVDGMNGSEIIVYLSDISRTDALRGAEVRVILKNSPRTRTAGTDIASIPSVSEAGAKRQIVLEDTRAYPFTINSSFRGSCVFRYQTDNREEIEDYFTSGDILTIQASNGVRLWISNNNAVKFQIIADGKTINLEVGRAGQVIVQDIKWIKDTDGTYKLAVIPID</sequence>
<dbReference type="eggNOG" id="COG1426">
    <property type="taxonomic scope" value="Bacteria"/>
</dbReference>
<evidence type="ECO:0000313" key="2">
    <source>
        <dbReference type="EMBL" id="AEE15970.1"/>
    </source>
</evidence>
<evidence type="ECO:0008006" key="4">
    <source>
        <dbReference type="Google" id="ProtNLM"/>
    </source>
</evidence>
<dbReference type="STRING" id="906968.Trebr_0527"/>
<dbReference type="PANTHER" id="PTHR34475:SF1">
    <property type="entry name" value="CYTOSKELETON PROTEIN RODZ"/>
    <property type="match status" value="1"/>
</dbReference>
<dbReference type="EMBL" id="CP002696">
    <property type="protein sequence ID" value="AEE15970.1"/>
    <property type="molecule type" value="Genomic_DNA"/>
</dbReference>
<gene>
    <name evidence="2" type="ordered locus">Trebr_0527</name>
</gene>
<evidence type="ECO:0000256" key="1">
    <source>
        <dbReference type="SAM" id="Phobius"/>
    </source>
</evidence>
<dbReference type="Pfam" id="PF13413">
    <property type="entry name" value="HTH_25"/>
    <property type="match status" value="1"/>
</dbReference>
<organism evidence="2 3">
    <name type="scientific">Treponema brennaborense (strain DSM 12168 / CIP 105900 / DD5/3)</name>
    <dbReference type="NCBI Taxonomy" id="906968"/>
    <lineage>
        <taxon>Bacteria</taxon>
        <taxon>Pseudomonadati</taxon>
        <taxon>Spirochaetota</taxon>
        <taxon>Spirochaetia</taxon>
        <taxon>Spirochaetales</taxon>
        <taxon>Treponemataceae</taxon>
        <taxon>Treponema</taxon>
    </lineage>
</organism>
<dbReference type="KEGG" id="tbe:Trebr_0527"/>